<protein>
    <submittedName>
        <fullName evidence="2">Flagellar motor component MotA</fullName>
    </submittedName>
</protein>
<keyword evidence="1" id="KW-1133">Transmembrane helix</keyword>
<accession>A0A840UG36</accession>
<dbReference type="EMBL" id="JACHFH010000010">
    <property type="protein sequence ID" value="MBB5335969.1"/>
    <property type="molecule type" value="Genomic_DNA"/>
</dbReference>
<name>A0A840UG36_9FIRM</name>
<keyword evidence="3" id="KW-1185">Reference proteome</keyword>
<keyword evidence="1" id="KW-0812">Transmembrane</keyword>
<keyword evidence="1" id="KW-0472">Membrane</keyword>
<comment type="caution">
    <text evidence="2">The sequence shown here is derived from an EMBL/GenBank/DDBJ whole genome shotgun (WGS) entry which is preliminary data.</text>
</comment>
<reference evidence="2 3" key="1">
    <citation type="submission" date="2020-08" db="EMBL/GenBank/DDBJ databases">
        <title>Genomic Encyclopedia of Type Strains, Phase IV (KMG-IV): sequencing the most valuable type-strain genomes for metagenomic binning, comparative biology and taxonomic classification.</title>
        <authorList>
            <person name="Goeker M."/>
        </authorList>
    </citation>
    <scope>NUCLEOTIDE SEQUENCE [LARGE SCALE GENOMIC DNA]</scope>
    <source>
        <strain evidence="2 3">DSM 24661</strain>
    </source>
</reference>
<evidence type="ECO:0000313" key="3">
    <source>
        <dbReference type="Proteomes" id="UP000559117"/>
    </source>
</evidence>
<keyword evidence="2" id="KW-0966">Cell projection</keyword>
<keyword evidence="2" id="KW-0282">Flagellum</keyword>
<feature type="transmembrane region" description="Helical" evidence="1">
    <location>
        <begin position="29"/>
        <end position="51"/>
    </location>
</feature>
<gene>
    <name evidence="2" type="ORF">HNR32_001113</name>
</gene>
<sequence length="84" mass="9207">MEKSTLIGLCAGFISLGIGYVMKGADPSILLTPAAYLIIIGGTISCLFTGFTMEQMSVFPKLIKWEPHTRDFSRELGDQTSQYV</sequence>
<keyword evidence="2" id="KW-0969">Cilium</keyword>
<evidence type="ECO:0000313" key="2">
    <source>
        <dbReference type="EMBL" id="MBB5335969.1"/>
    </source>
</evidence>
<evidence type="ECO:0000256" key="1">
    <source>
        <dbReference type="SAM" id="Phobius"/>
    </source>
</evidence>
<proteinExistence type="predicted"/>
<organism evidence="2 3">
    <name type="scientific">Pectinatus brassicae</name>
    <dbReference type="NCBI Taxonomy" id="862415"/>
    <lineage>
        <taxon>Bacteria</taxon>
        <taxon>Bacillati</taxon>
        <taxon>Bacillota</taxon>
        <taxon>Negativicutes</taxon>
        <taxon>Selenomonadales</taxon>
        <taxon>Selenomonadaceae</taxon>
        <taxon>Pectinatus</taxon>
    </lineage>
</organism>
<dbReference type="AlphaFoldDB" id="A0A840UG36"/>
<dbReference type="Proteomes" id="UP000559117">
    <property type="component" value="Unassembled WGS sequence"/>
</dbReference>
<dbReference type="RefSeq" id="WP_183860461.1">
    <property type="nucleotide sequence ID" value="NZ_JACHFH010000010.1"/>
</dbReference>